<protein>
    <submittedName>
        <fullName evidence="2">Uncharacterized protein</fullName>
    </submittedName>
</protein>
<dbReference type="AlphaFoldDB" id="A0A4C1ZXY5"/>
<evidence type="ECO:0000313" key="3">
    <source>
        <dbReference type="Proteomes" id="UP000299102"/>
    </source>
</evidence>
<feature type="region of interest" description="Disordered" evidence="1">
    <location>
        <begin position="1"/>
        <end position="89"/>
    </location>
</feature>
<evidence type="ECO:0000313" key="2">
    <source>
        <dbReference type="EMBL" id="GBP93326.1"/>
    </source>
</evidence>
<evidence type="ECO:0000256" key="1">
    <source>
        <dbReference type="SAM" id="MobiDB-lite"/>
    </source>
</evidence>
<gene>
    <name evidence="2" type="ORF">EVAR_67969_1</name>
</gene>
<dbReference type="EMBL" id="BGZK01002363">
    <property type="protein sequence ID" value="GBP93326.1"/>
    <property type="molecule type" value="Genomic_DNA"/>
</dbReference>
<comment type="caution">
    <text evidence="2">The sequence shown here is derived from an EMBL/GenBank/DDBJ whole genome shotgun (WGS) entry which is preliminary data.</text>
</comment>
<accession>A0A4C1ZXY5</accession>
<sequence>MRQQQLKPESKKTLASIAAIEPPKREQKQQRKGAHSINNKKERIGWLPPLQSKALKTLQADDDTETEGKTAKEHVNRRRLLQLTHQQCR</sequence>
<keyword evidence="3" id="KW-1185">Reference proteome</keyword>
<organism evidence="2 3">
    <name type="scientific">Eumeta variegata</name>
    <name type="common">Bagworm moth</name>
    <name type="synonym">Eumeta japonica</name>
    <dbReference type="NCBI Taxonomy" id="151549"/>
    <lineage>
        <taxon>Eukaryota</taxon>
        <taxon>Metazoa</taxon>
        <taxon>Ecdysozoa</taxon>
        <taxon>Arthropoda</taxon>
        <taxon>Hexapoda</taxon>
        <taxon>Insecta</taxon>
        <taxon>Pterygota</taxon>
        <taxon>Neoptera</taxon>
        <taxon>Endopterygota</taxon>
        <taxon>Lepidoptera</taxon>
        <taxon>Glossata</taxon>
        <taxon>Ditrysia</taxon>
        <taxon>Tineoidea</taxon>
        <taxon>Psychidae</taxon>
        <taxon>Oiketicinae</taxon>
        <taxon>Eumeta</taxon>
    </lineage>
</organism>
<name>A0A4C1ZXY5_EUMVA</name>
<proteinExistence type="predicted"/>
<dbReference type="Proteomes" id="UP000299102">
    <property type="component" value="Unassembled WGS sequence"/>
</dbReference>
<reference evidence="2 3" key="1">
    <citation type="journal article" date="2019" name="Commun. Biol.">
        <title>The bagworm genome reveals a unique fibroin gene that provides high tensile strength.</title>
        <authorList>
            <person name="Kono N."/>
            <person name="Nakamura H."/>
            <person name="Ohtoshi R."/>
            <person name="Tomita M."/>
            <person name="Numata K."/>
            <person name="Arakawa K."/>
        </authorList>
    </citation>
    <scope>NUCLEOTIDE SEQUENCE [LARGE SCALE GENOMIC DNA]</scope>
</reference>